<organism evidence="3 4">
    <name type="scientific">Bradyrhizobium daqingense</name>
    <dbReference type="NCBI Taxonomy" id="993502"/>
    <lineage>
        <taxon>Bacteria</taxon>
        <taxon>Pseudomonadati</taxon>
        <taxon>Pseudomonadota</taxon>
        <taxon>Alphaproteobacteria</taxon>
        <taxon>Hyphomicrobiales</taxon>
        <taxon>Nitrobacteraceae</taxon>
        <taxon>Bradyrhizobium</taxon>
    </lineage>
</organism>
<evidence type="ECO:0000256" key="2">
    <source>
        <dbReference type="SAM" id="SignalP"/>
    </source>
</evidence>
<feature type="signal peptide" evidence="2">
    <location>
        <begin position="1"/>
        <end position="32"/>
    </location>
</feature>
<accession>A0A562KTG4</accession>
<protein>
    <submittedName>
        <fullName evidence="3">Uncharacterized protein DUF3551</fullName>
    </submittedName>
</protein>
<evidence type="ECO:0000313" key="4">
    <source>
        <dbReference type="Proteomes" id="UP000317176"/>
    </source>
</evidence>
<dbReference type="OrthoDB" id="8141409at2"/>
<gene>
    <name evidence="3" type="ORF">IQ17_05941</name>
</gene>
<keyword evidence="4" id="KW-1185">Reference proteome</keyword>
<dbReference type="Proteomes" id="UP000317176">
    <property type="component" value="Unassembled WGS sequence"/>
</dbReference>
<sequence length="102" mass="11081">MRERNTLPIVATFSLALATIAFALSASSPAQAFGTRHPFCLTGDEWPGLSNCRFDTYAQCQASASGRALTCIANPFFAGESDDPYAYPNRPRAQTPGYFLPR</sequence>
<dbReference type="EMBL" id="VLKL01000023">
    <property type="protein sequence ID" value="TWH98483.1"/>
    <property type="molecule type" value="Genomic_DNA"/>
</dbReference>
<proteinExistence type="predicted"/>
<dbReference type="InterPro" id="IPR021937">
    <property type="entry name" value="DUF3551"/>
</dbReference>
<dbReference type="Pfam" id="PF12071">
    <property type="entry name" value="DUF3551"/>
    <property type="match status" value="1"/>
</dbReference>
<comment type="caution">
    <text evidence="3">The sequence shown here is derived from an EMBL/GenBank/DDBJ whole genome shotgun (WGS) entry which is preliminary data.</text>
</comment>
<keyword evidence="2" id="KW-0732">Signal</keyword>
<evidence type="ECO:0000313" key="3">
    <source>
        <dbReference type="EMBL" id="TWH98483.1"/>
    </source>
</evidence>
<feature type="chain" id="PRO_5022194750" evidence="2">
    <location>
        <begin position="33"/>
        <end position="102"/>
    </location>
</feature>
<dbReference type="RefSeq" id="WP_145641197.1">
    <property type="nucleotide sequence ID" value="NZ_CP088014.1"/>
</dbReference>
<feature type="region of interest" description="Disordered" evidence="1">
    <location>
        <begin position="81"/>
        <end position="102"/>
    </location>
</feature>
<evidence type="ECO:0000256" key="1">
    <source>
        <dbReference type="SAM" id="MobiDB-lite"/>
    </source>
</evidence>
<dbReference type="AlphaFoldDB" id="A0A562KTG4"/>
<reference evidence="3 4" key="1">
    <citation type="journal article" date="2015" name="Stand. Genomic Sci.">
        <title>Genomic Encyclopedia of Bacterial and Archaeal Type Strains, Phase III: the genomes of soil and plant-associated and newly described type strains.</title>
        <authorList>
            <person name="Whitman W.B."/>
            <person name="Woyke T."/>
            <person name="Klenk H.P."/>
            <person name="Zhou Y."/>
            <person name="Lilburn T.G."/>
            <person name="Beck B.J."/>
            <person name="De Vos P."/>
            <person name="Vandamme P."/>
            <person name="Eisen J.A."/>
            <person name="Garrity G."/>
            <person name="Hugenholtz P."/>
            <person name="Kyrpides N.C."/>
        </authorList>
    </citation>
    <scope>NUCLEOTIDE SEQUENCE [LARGE SCALE GENOMIC DNA]</scope>
    <source>
        <strain evidence="3 4">CGMCC 1.10947</strain>
    </source>
</reference>
<name>A0A562KTG4_9BRAD</name>